<evidence type="ECO:0000313" key="1">
    <source>
        <dbReference type="EMBL" id="KAH3831267.1"/>
    </source>
</evidence>
<dbReference type="AlphaFoldDB" id="A0A9D4HAM7"/>
<evidence type="ECO:0000313" key="2">
    <source>
        <dbReference type="Proteomes" id="UP000828390"/>
    </source>
</evidence>
<reference evidence="1" key="2">
    <citation type="submission" date="2020-11" db="EMBL/GenBank/DDBJ databases">
        <authorList>
            <person name="McCartney M.A."/>
            <person name="Auch B."/>
            <person name="Kono T."/>
            <person name="Mallez S."/>
            <person name="Becker A."/>
            <person name="Gohl D.M."/>
            <person name="Silverstein K.A.T."/>
            <person name="Koren S."/>
            <person name="Bechman K.B."/>
            <person name="Herman A."/>
            <person name="Abrahante J.E."/>
            <person name="Garbe J."/>
        </authorList>
    </citation>
    <scope>NUCLEOTIDE SEQUENCE</scope>
    <source>
        <strain evidence="1">Duluth1</strain>
        <tissue evidence="1">Whole animal</tissue>
    </source>
</reference>
<organism evidence="1 2">
    <name type="scientific">Dreissena polymorpha</name>
    <name type="common">Zebra mussel</name>
    <name type="synonym">Mytilus polymorpha</name>
    <dbReference type="NCBI Taxonomy" id="45954"/>
    <lineage>
        <taxon>Eukaryota</taxon>
        <taxon>Metazoa</taxon>
        <taxon>Spiralia</taxon>
        <taxon>Lophotrochozoa</taxon>
        <taxon>Mollusca</taxon>
        <taxon>Bivalvia</taxon>
        <taxon>Autobranchia</taxon>
        <taxon>Heteroconchia</taxon>
        <taxon>Euheterodonta</taxon>
        <taxon>Imparidentia</taxon>
        <taxon>Neoheterodontei</taxon>
        <taxon>Myida</taxon>
        <taxon>Dreissenoidea</taxon>
        <taxon>Dreissenidae</taxon>
        <taxon>Dreissena</taxon>
    </lineage>
</organism>
<dbReference type="EMBL" id="JAIWYP010000004">
    <property type="protein sequence ID" value="KAH3831267.1"/>
    <property type="molecule type" value="Genomic_DNA"/>
</dbReference>
<sequence length="83" mass="9908">MHVLEQLRYRRLHDFEGSVQVPGLSFRQQLQLLVRRQNHMPAVLYRDRSPVEGIVERIAQVLLIDLKKKFSMDYCTLPIIYQL</sequence>
<protein>
    <submittedName>
        <fullName evidence="1">Uncharacterized protein</fullName>
    </submittedName>
</protein>
<dbReference type="Proteomes" id="UP000828390">
    <property type="component" value="Unassembled WGS sequence"/>
</dbReference>
<gene>
    <name evidence="1" type="ORF">DPMN_104529</name>
</gene>
<keyword evidence="2" id="KW-1185">Reference proteome</keyword>
<name>A0A9D4HAM7_DREPO</name>
<reference evidence="1" key="1">
    <citation type="journal article" date="2019" name="bioRxiv">
        <title>The Genome of the Zebra Mussel, Dreissena polymorpha: A Resource for Invasive Species Research.</title>
        <authorList>
            <person name="McCartney M.A."/>
            <person name="Auch B."/>
            <person name="Kono T."/>
            <person name="Mallez S."/>
            <person name="Zhang Y."/>
            <person name="Obille A."/>
            <person name="Becker A."/>
            <person name="Abrahante J.E."/>
            <person name="Garbe J."/>
            <person name="Badalamenti J.P."/>
            <person name="Herman A."/>
            <person name="Mangelson H."/>
            <person name="Liachko I."/>
            <person name="Sullivan S."/>
            <person name="Sone E.D."/>
            <person name="Koren S."/>
            <person name="Silverstein K.A.T."/>
            <person name="Beckman K.B."/>
            <person name="Gohl D.M."/>
        </authorList>
    </citation>
    <scope>NUCLEOTIDE SEQUENCE</scope>
    <source>
        <strain evidence="1">Duluth1</strain>
        <tissue evidence="1">Whole animal</tissue>
    </source>
</reference>
<proteinExistence type="predicted"/>
<accession>A0A9D4HAM7</accession>
<comment type="caution">
    <text evidence="1">The sequence shown here is derived from an EMBL/GenBank/DDBJ whole genome shotgun (WGS) entry which is preliminary data.</text>
</comment>